<evidence type="ECO:0000313" key="2">
    <source>
        <dbReference type="EMBL" id="EDW78810.1"/>
    </source>
</evidence>
<organism evidence="2 3">
    <name type="scientific">Drosophila willistoni</name>
    <name type="common">Fruit fly</name>
    <dbReference type="NCBI Taxonomy" id="7260"/>
    <lineage>
        <taxon>Eukaryota</taxon>
        <taxon>Metazoa</taxon>
        <taxon>Ecdysozoa</taxon>
        <taxon>Arthropoda</taxon>
        <taxon>Hexapoda</taxon>
        <taxon>Insecta</taxon>
        <taxon>Pterygota</taxon>
        <taxon>Neoptera</taxon>
        <taxon>Endopterygota</taxon>
        <taxon>Diptera</taxon>
        <taxon>Brachycera</taxon>
        <taxon>Muscomorpha</taxon>
        <taxon>Ephydroidea</taxon>
        <taxon>Drosophilidae</taxon>
        <taxon>Drosophila</taxon>
        <taxon>Sophophora</taxon>
    </lineage>
</organism>
<gene>
    <name evidence="2" type="primary">Dwil\GK12511</name>
    <name evidence="2" type="ORF">Dwil_GK12511</name>
</gene>
<proteinExistence type="predicted"/>
<dbReference type="OrthoDB" id="7860571at2759"/>
<sequence>MEKLRSFFFKAKPMQDDLGMPQEDQQTEDVITQKQDMEQQFYNVEQGSDSNTLADNEEGKPNDIIKIAAGVVGEKDIFGSSRQVPDGQTQTQTEVQIPPSVTSPSPPTMEIPDAQLKIESEIEMPLPNAKVPKYREEQPVLIDYNKEFVKFIDQHTPKGFSQKLEEMVPYLGASFISWPTYWLYRGIHWQQKRNTERIGLYIQRTFQHAKMLQLVILATGLLMATTAGRSSSGLLIHEVSNKGSQIQNDN</sequence>
<dbReference type="InParanoid" id="B4N371"/>
<evidence type="ECO:0000256" key="1">
    <source>
        <dbReference type="SAM" id="MobiDB-lite"/>
    </source>
</evidence>
<evidence type="ECO:0000313" key="3">
    <source>
        <dbReference type="Proteomes" id="UP000007798"/>
    </source>
</evidence>
<feature type="region of interest" description="Disordered" evidence="1">
    <location>
        <begin position="79"/>
        <end position="108"/>
    </location>
</feature>
<dbReference type="EMBL" id="CH964062">
    <property type="protein sequence ID" value="EDW78810.1"/>
    <property type="molecule type" value="Genomic_DNA"/>
</dbReference>
<reference evidence="2 3" key="1">
    <citation type="journal article" date="2007" name="Nature">
        <title>Evolution of genes and genomes on the Drosophila phylogeny.</title>
        <authorList>
            <consortium name="Drosophila 12 Genomes Consortium"/>
            <person name="Clark A.G."/>
            <person name="Eisen M.B."/>
            <person name="Smith D.R."/>
            <person name="Bergman C.M."/>
            <person name="Oliver B."/>
            <person name="Markow T.A."/>
            <person name="Kaufman T.C."/>
            <person name="Kellis M."/>
            <person name="Gelbart W."/>
            <person name="Iyer V.N."/>
            <person name="Pollard D.A."/>
            <person name="Sackton T.B."/>
            <person name="Larracuente A.M."/>
            <person name="Singh N.D."/>
            <person name="Abad J.P."/>
            <person name="Abt D.N."/>
            <person name="Adryan B."/>
            <person name="Aguade M."/>
            <person name="Akashi H."/>
            <person name="Anderson W.W."/>
            <person name="Aquadro C.F."/>
            <person name="Ardell D.H."/>
            <person name="Arguello R."/>
            <person name="Artieri C.G."/>
            <person name="Barbash D.A."/>
            <person name="Barker D."/>
            <person name="Barsanti P."/>
            <person name="Batterham P."/>
            <person name="Batzoglou S."/>
            <person name="Begun D."/>
            <person name="Bhutkar A."/>
            <person name="Blanco E."/>
            <person name="Bosak S.A."/>
            <person name="Bradley R.K."/>
            <person name="Brand A.D."/>
            <person name="Brent M.R."/>
            <person name="Brooks A.N."/>
            <person name="Brown R.H."/>
            <person name="Butlin R.K."/>
            <person name="Caggese C."/>
            <person name="Calvi B.R."/>
            <person name="Bernardo de Carvalho A."/>
            <person name="Caspi A."/>
            <person name="Castrezana S."/>
            <person name="Celniker S.E."/>
            <person name="Chang J.L."/>
            <person name="Chapple C."/>
            <person name="Chatterji S."/>
            <person name="Chinwalla A."/>
            <person name="Civetta A."/>
            <person name="Clifton S.W."/>
            <person name="Comeron J.M."/>
            <person name="Costello J.C."/>
            <person name="Coyne J.A."/>
            <person name="Daub J."/>
            <person name="David R.G."/>
            <person name="Delcher A.L."/>
            <person name="Delehaunty K."/>
            <person name="Do C.B."/>
            <person name="Ebling H."/>
            <person name="Edwards K."/>
            <person name="Eickbush T."/>
            <person name="Evans J.D."/>
            <person name="Filipski A."/>
            <person name="Findeiss S."/>
            <person name="Freyhult E."/>
            <person name="Fulton L."/>
            <person name="Fulton R."/>
            <person name="Garcia A.C."/>
            <person name="Gardiner A."/>
            <person name="Garfield D.A."/>
            <person name="Garvin B.E."/>
            <person name="Gibson G."/>
            <person name="Gilbert D."/>
            <person name="Gnerre S."/>
            <person name="Godfrey J."/>
            <person name="Good R."/>
            <person name="Gotea V."/>
            <person name="Gravely B."/>
            <person name="Greenberg A.J."/>
            <person name="Griffiths-Jones S."/>
            <person name="Gross S."/>
            <person name="Guigo R."/>
            <person name="Gustafson E.A."/>
            <person name="Haerty W."/>
            <person name="Hahn M.W."/>
            <person name="Halligan D.L."/>
            <person name="Halpern A.L."/>
            <person name="Halter G.M."/>
            <person name="Han M.V."/>
            <person name="Heger A."/>
            <person name="Hillier L."/>
            <person name="Hinrichs A.S."/>
            <person name="Holmes I."/>
            <person name="Hoskins R.A."/>
            <person name="Hubisz M.J."/>
            <person name="Hultmark D."/>
            <person name="Huntley M.A."/>
            <person name="Jaffe D.B."/>
            <person name="Jagadeeshan S."/>
            <person name="Jeck W.R."/>
            <person name="Johnson J."/>
            <person name="Jones C.D."/>
            <person name="Jordan W.C."/>
            <person name="Karpen G.H."/>
            <person name="Kataoka E."/>
            <person name="Keightley P.D."/>
            <person name="Kheradpour P."/>
            <person name="Kirkness E.F."/>
            <person name="Koerich L.B."/>
            <person name="Kristiansen K."/>
            <person name="Kudrna D."/>
            <person name="Kulathinal R.J."/>
            <person name="Kumar S."/>
            <person name="Kwok R."/>
            <person name="Lander E."/>
            <person name="Langley C.H."/>
            <person name="Lapoint R."/>
            <person name="Lazzaro B.P."/>
            <person name="Lee S.J."/>
            <person name="Levesque L."/>
            <person name="Li R."/>
            <person name="Lin C.F."/>
            <person name="Lin M.F."/>
            <person name="Lindblad-Toh K."/>
            <person name="Llopart A."/>
            <person name="Long M."/>
            <person name="Low L."/>
            <person name="Lozovsky E."/>
            <person name="Lu J."/>
            <person name="Luo M."/>
            <person name="Machado C.A."/>
            <person name="Makalowski W."/>
            <person name="Marzo M."/>
            <person name="Matsuda M."/>
            <person name="Matzkin L."/>
            <person name="McAllister B."/>
            <person name="McBride C.S."/>
            <person name="McKernan B."/>
            <person name="McKernan K."/>
            <person name="Mendez-Lago M."/>
            <person name="Minx P."/>
            <person name="Mollenhauer M.U."/>
            <person name="Montooth K."/>
            <person name="Mount S.M."/>
            <person name="Mu X."/>
            <person name="Myers E."/>
            <person name="Negre B."/>
            <person name="Newfeld S."/>
            <person name="Nielsen R."/>
            <person name="Noor M.A."/>
            <person name="O'Grady P."/>
            <person name="Pachter L."/>
            <person name="Papaceit M."/>
            <person name="Parisi M.J."/>
            <person name="Parisi M."/>
            <person name="Parts L."/>
            <person name="Pedersen J.S."/>
            <person name="Pesole G."/>
            <person name="Phillippy A.M."/>
            <person name="Ponting C.P."/>
            <person name="Pop M."/>
            <person name="Porcelli D."/>
            <person name="Powell J.R."/>
            <person name="Prohaska S."/>
            <person name="Pruitt K."/>
            <person name="Puig M."/>
            <person name="Quesneville H."/>
            <person name="Ram K.R."/>
            <person name="Rand D."/>
            <person name="Rasmussen M.D."/>
            <person name="Reed L.K."/>
            <person name="Reenan R."/>
            <person name="Reily A."/>
            <person name="Remington K.A."/>
            <person name="Rieger T.T."/>
            <person name="Ritchie M.G."/>
            <person name="Robin C."/>
            <person name="Rogers Y.H."/>
            <person name="Rohde C."/>
            <person name="Rozas J."/>
            <person name="Rubenfield M.J."/>
            <person name="Ruiz A."/>
            <person name="Russo S."/>
            <person name="Salzberg S.L."/>
            <person name="Sanchez-Gracia A."/>
            <person name="Saranga D.J."/>
            <person name="Sato H."/>
            <person name="Schaeffer S.W."/>
            <person name="Schatz M.C."/>
            <person name="Schlenke T."/>
            <person name="Schwartz R."/>
            <person name="Segarra C."/>
            <person name="Singh R.S."/>
            <person name="Sirot L."/>
            <person name="Sirota M."/>
            <person name="Sisneros N.B."/>
            <person name="Smith C.D."/>
            <person name="Smith T.F."/>
            <person name="Spieth J."/>
            <person name="Stage D.E."/>
            <person name="Stark A."/>
            <person name="Stephan W."/>
            <person name="Strausberg R.L."/>
            <person name="Strempel S."/>
            <person name="Sturgill D."/>
            <person name="Sutton G."/>
            <person name="Sutton G.G."/>
            <person name="Tao W."/>
            <person name="Teichmann S."/>
            <person name="Tobari Y.N."/>
            <person name="Tomimura Y."/>
            <person name="Tsolas J.M."/>
            <person name="Valente V.L."/>
            <person name="Venter E."/>
            <person name="Venter J.C."/>
            <person name="Vicario S."/>
            <person name="Vieira F.G."/>
            <person name="Vilella A.J."/>
            <person name="Villasante A."/>
            <person name="Walenz B."/>
            <person name="Wang J."/>
            <person name="Wasserman M."/>
            <person name="Watts T."/>
            <person name="Wilson D."/>
            <person name="Wilson R.K."/>
            <person name="Wing R.A."/>
            <person name="Wolfner M.F."/>
            <person name="Wong A."/>
            <person name="Wong G.K."/>
            <person name="Wu C.I."/>
            <person name="Wu G."/>
            <person name="Yamamoto D."/>
            <person name="Yang H.P."/>
            <person name="Yang S.P."/>
            <person name="Yorke J.A."/>
            <person name="Yoshida K."/>
            <person name="Zdobnov E."/>
            <person name="Zhang P."/>
            <person name="Zhang Y."/>
            <person name="Zimin A.V."/>
            <person name="Baldwin J."/>
            <person name="Abdouelleil A."/>
            <person name="Abdulkadir J."/>
            <person name="Abebe A."/>
            <person name="Abera B."/>
            <person name="Abreu J."/>
            <person name="Acer S.C."/>
            <person name="Aftuck L."/>
            <person name="Alexander A."/>
            <person name="An P."/>
            <person name="Anderson E."/>
            <person name="Anderson S."/>
            <person name="Arachi H."/>
            <person name="Azer M."/>
            <person name="Bachantsang P."/>
            <person name="Barry A."/>
            <person name="Bayul T."/>
            <person name="Berlin A."/>
            <person name="Bessette D."/>
            <person name="Bloom T."/>
            <person name="Blye J."/>
            <person name="Boguslavskiy L."/>
            <person name="Bonnet C."/>
            <person name="Boukhgalter B."/>
            <person name="Bourzgui I."/>
            <person name="Brown A."/>
            <person name="Cahill P."/>
            <person name="Channer S."/>
            <person name="Cheshatsang Y."/>
            <person name="Chuda L."/>
            <person name="Citroen M."/>
            <person name="Collymore A."/>
            <person name="Cooke P."/>
            <person name="Costello M."/>
            <person name="D'Aco K."/>
            <person name="Daza R."/>
            <person name="De Haan G."/>
            <person name="DeGray S."/>
            <person name="DeMaso C."/>
            <person name="Dhargay N."/>
            <person name="Dooley K."/>
            <person name="Dooley E."/>
            <person name="Doricent M."/>
            <person name="Dorje P."/>
            <person name="Dorjee K."/>
            <person name="Dupes A."/>
            <person name="Elong R."/>
            <person name="Falk J."/>
            <person name="Farina A."/>
            <person name="Faro S."/>
            <person name="Ferguson D."/>
            <person name="Fisher S."/>
            <person name="Foley C.D."/>
            <person name="Franke A."/>
            <person name="Friedrich D."/>
            <person name="Gadbois L."/>
            <person name="Gearin G."/>
            <person name="Gearin C.R."/>
            <person name="Giannoukos G."/>
            <person name="Goode T."/>
            <person name="Graham J."/>
            <person name="Grandbois E."/>
            <person name="Grewal S."/>
            <person name="Gyaltsen K."/>
            <person name="Hafez N."/>
            <person name="Hagos B."/>
            <person name="Hall J."/>
            <person name="Henson C."/>
            <person name="Hollinger A."/>
            <person name="Honan T."/>
            <person name="Huard M.D."/>
            <person name="Hughes L."/>
            <person name="Hurhula B."/>
            <person name="Husby M.E."/>
            <person name="Kamat A."/>
            <person name="Kanga B."/>
            <person name="Kashin S."/>
            <person name="Khazanovich D."/>
            <person name="Kisner P."/>
            <person name="Lance K."/>
            <person name="Lara M."/>
            <person name="Lee W."/>
            <person name="Lennon N."/>
            <person name="Letendre F."/>
            <person name="LeVine R."/>
            <person name="Lipovsky A."/>
            <person name="Liu X."/>
            <person name="Liu J."/>
            <person name="Liu S."/>
            <person name="Lokyitsang T."/>
            <person name="Lokyitsang Y."/>
            <person name="Lubonja R."/>
            <person name="Lui A."/>
            <person name="MacDonald P."/>
            <person name="Magnisalis V."/>
            <person name="Maru K."/>
            <person name="Matthews C."/>
            <person name="McCusker W."/>
            <person name="McDonough S."/>
            <person name="Mehta T."/>
            <person name="Meldrim J."/>
            <person name="Meneus L."/>
            <person name="Mihai O."/>
            <person name="Mihalev A."/>
            <person name="Mihova T."/>
            <person name="Mittelman R."/>
            <person name="Mlenga V."/>
            <person name="Montmayeur A."/>
            <person name="Mulrain L."/>
            <person name="Navidi A."/>
            <person name="Naylor J."/>
            <person name="Negash T."/>
            <person name="Nguyen T."/>
            <person name="Nguyen N."/>
            <person name="Nicol R."/>
            <person name="Norbu C."/>
            <person name="Norbu N."/>
            <person name="Novod N."/>
            <person name="O'Neill B."/>
            <person name="Osman S."/>
            <person name="Markiewicz E."/>
            <person name="Oyono O.L."/>
            <person name="Patti C."/>
            <person name="Phunkhang P."/>
            <person name="Pierre F."/>
            <person name="Priest M."/>
            <person name="Raghuraman S."/>
            <person name="Rege F."/>
            <person name="Reyes R."/>
            <person name="Rise C."/>
            <person name="Rogov P."/>
            <person name="Ross K."/>
            <person name="Ryan E."/>
            <person name="Settipalli S."/>
            <person name="Shea T."/>
            <person name="Sherpa N."/>
            <person name="Shi L."/>
            <person name="Shih D."/>
            <person name="Sparrow T."/>
            <person name="Spaulding J."/>
            <person name="Stalker J."/>
            <person name="Stange-Thomann N."/>
            <person name="Stavropoulos S."/>
            <person name="Stone C."/>
            <person name="Strader C."/>
            <person name="Tesfaye S."/>
            <person name="Thomson T."/>
            <person name="Thoulutsang Y."/>
            <person name="Thoulutsang D."/>
            <person name="Topham K."/>
            <person name="Topping I."/>
            <person name="Tsamla T."/>
            <person name="Vassiliev H."/>
            <person name="Vo A."/>
            <person name="Wangchuk T."/>
            <person name="Wangdi T."/>
            <person name="Weiand M."/>
            <person name="Wilkinson J."/>
            <person name="Wilson A."/>
            <person name="Yadav S."/>
            <person name="Young G."/>
            <person name="Yu Q."/>
            <person name="Zembek L."/>
            <person name="Zhong D."/>
            <person name="Zimmer A."/>
            <person name="Zwirko Z."/>
            <person name="Jaffe D.B."/>
            <person name="Alvarez P."/>
            <person name="Brockman W."/>
            <person name="Butler J."/>
            <person name="Chin C."/>
            <person name="Gnerre S."/>
            <person name="Grabherr M."/>
            <person name="Kleber M."/>
            <person name="Mauceli E."/>
            <person name="MacCallum I."/>
        </authorList>
    </citation>
    <scope>NUCLEOTIDE SEQUENCE [LARGE SCALE GENOMIC DNA]</scope>
    <source>
        <strain evidence="3">Tucson 14030-0811.24</strain>
    </source>
</reference>
<dbReference type="KEGG" id="dwi:6645058"/>
<dbReference type="HOGENOM" id="CLU_097307_0_0_1"/>
<accession>B4N371</accession>
<dbReference type="AlphaFoldDB" id="B4N371"/>
<protein>
    <submittedName>
        <fullName evidence="2">Uncharacterized protein</fullName>
    </submittedName>
</protein>
<dbReference type="Proteomes" id="UP000007798">
    <property type="component" value="Unassembled WGS sequence"/>
</dbReference>
<dbReference type="eggNOG" id="ENOG502TC1P">
    <property type="taxonomic scope" value="Eukaryota"/>
</dbReference>
<feature type="compositionally biased region" description="Polar residues" evidence="1">
    <location>
        <begin position="80"/>
        <end position="95"/>
    </location>
</feature>
<name>B4N371_DROWI</name>
<keyword evidence="3" id="KW-1185">Reference proteome</keyword>
<feature type="region of interest" description="Disordered" evidence="1">
    <location>
        <begin position="1"/>
        <end position="29"/>
    </location>
</feature>